<dbReference type="AlphaFoldDB" id="A0A098L937"/>
<evidence type="ECO:0000313" key="2">
    <source>
        <dbReference type="EMBL" id="GAL83391.1"/>
    </source>
</evidence>
<dbReference type="SUPFAM" id="SSF51261">
    <property type="entry name" value="Duplicated hybrid motif"/>
    <property type="match status" value="1"/>
</dbReference>
<name>A0A098L937_9BACT</name>
<accession>A0A098L937</accession>
<dbReference type="PANTHER" id="PTHR21666">
    <property type="entry name" value="PEPTIDASE-RELATED"/>
    <property type="match status" value="1"/>
</dbReference>
<dbReference type="STRING" id="153721.MYP_617"/>
<feature type="domain" description="M23ase beta-sheet core" evidence="1">
    <location>
        <begin position="3"/>
        <end position="57"/>
    </location>
</feature>
<dbReference type="InterPro" id="IPR050570">
    <property type="entry name" value="Cell_wall_metabolism_enzyme"/>
</dbReference>
<evidence type="ECO:0000259" key="1">
    <source>
        <dbReference type="Pfam" id="PF01551"/>
    </source>
</evidence>
<proteinExistence type="predicted"/>
<dbReference type="InterPro" id="IPR011055">
    <property type="entry name" value="Dup_hybrid_motif"/>
</dbReference>
<organism evidence="2 3">
    <name type="scientific">Sporocytophaga myxococcoides</name>
    <dbReference type="NCBI Taxonomy" id="153721"/>
    <lineage>
        <taxon>Bacteria</taxon>
        <taxon>Pseudomonadati</taxon>
        <taxon>Bacteroidota</taxon>
        <taxon>Cytophagia</taxon>
        <taxon>Cytophagales</taxon>
        <taxon>Cytophagaceae</taxon>
        <taxon>Sporocytophaga</taxon>
    </lineage>
</organism>
<dbReference type="eggNOG" id="COG0739">
    <property type="taxonomic scope" value="Bacteria"/>
</dbReference>
<dbReference type="CDD" id="cd12797">
    <property type="entry name" value="M23_peptidase"/>
    <property type="match status" value="1"/>
</dbReference>
<dbReference type="GO" id="GO:0004222">
    <property type="term" value="F:metalloendopeptidase activity"/>
    <property type="evidence" value="ECO:0007669"/>
    <property type="project" value="TreeGrafter"/>
</dbReference>
<keyword evidence="3" id="KW-1185">Reference proteome</keyword>
<dbReference type="Gene3D" id="2.70.70.10">
    <property type="entry name" value="Glucose Permease (Domain IIA)"/>
    <property type="match status" value="1"/>
</dbReference>
<dbReference type="PANTHER" id="PTHR21666:SF270">
    <property type="entry name" value="MUREIN HYDROLASE ACTIVATOR ENVC"/>
    <property type="match status" value="1"/>
</dbReference>
<comment type="caution">
    <text evidence="2">The sequence shown here is derived from an EMBL/GenBank/DDBJ whole genome shotgun (WGS) entry which is preliminary data.</text>
</comment>
<dbReference type="InterPro" id="IPR016047">
    <property type="entry name" value="M23ase_b-sheet_dom"/>
</dbReference>
<evidence type="ECO:0000313" key="3">
    <source>
        <dbReference type="Proteomes" id="UP000030185"/>
    </source>
</evidence>
<gene>
    <name evidence="2" type="ORF">MYP_617</name>
</gene>
<reference evidence="2 3" key="1">
    <citation type="submission" date="2014-09" db="EMBL/GenBank/DDBJ databases">
        <title>Sporocytophaga myxococcoides PG-01 genome sequencing.</title>
        <authorList>
            <person name="Liu L."/>
            <person name="Gao P.J."/>
            <person name="Chen G.J."/>
            <person name="Wang L.S."/>
        </authorList>
    </citation>
    <scope>NUCLEOTIDE SEQUENCE [LARGE SCALE GENOMIC DNA]</scope>
    <source>
        <strain evidence="2 3">PG-01</strain>
    </source>
</reference>
<dbReference type="EMBL" id="BBLT01000001">
    <property type="protein sequence ID" value="GAL83391.1"/>
    <property type="molecule type" value="Genomic_DNA"/>
</dbReference>
<sequence>MRIGLPVYASADGYVSRLKVSSFGYGNTVYITHPNGLVTVYAHLDKFNKEIGDFVRQFQYENQQFEVDFTLTEGKLPVKKGDIIALSGNSGSSGGPHLHYEIRDAKENLLNPLDFKFSELKDNIAPTFDKIALIATDEKSRVNQEFGRFEFKATKLGTNYTIPSKITAWGNVGLQIKVNDKMNGTANSYGVKYIRVYADGKIIFDHDLSTFGFHENRYINVHMDYEALLERGVKFQKCYISDGDKLSTYNRSLGKGLLNLIDGQNHKIEIEIEDSYDNISKLIFNIQSTEPVKGTIIPNSKATCDFEVSENVLKIRGKAANNCSAKLYSSNGLSTLTPDYFKNGQAIYLYDLRKGLPDSVALDNKTLHFNFVASIPPGQEKTIRSGNMTVKIPADAIFDTLYLQTNIDTTLEGKESFILGHYSTPLFTGIDVAYEAAHPEAIDRRCSYVNIKNKMRGQQHEKGCWNENTISFKTKSFGKFVIVEDSVKPIIKSLGVSGNCIKFTIADSKSGIDSFKATLNGEWILMNYDHKRNLLWSERYDKTVPLKGAFKLEVKDQAGNISTFSTNIP</sequence>
<dbReference type="Pfam" id="PF01551">
    <property type="entry name" value="Peptidase_M23"/>
    <property type="match status" value="1"/>
</dbReference>
<protein>
    <recommendedName>
        <fullName evidence="1">M23ase beta-sheet core domain-containing protein</fullName>
    </recommendedName>
</protein>
<dbReference type="Proteomes" id="UP000030185">
    <property type="component" value="Unassembled WGS sequence"/>
</dbReference>